<dbReference type="Pfam" id="PF01810">
    <property type="entry name" value="LysE"/>
    <property type="match status" value="1"/>
</dbReference>
<keyword evidence="8" id="KW-1185">Reference proteome</keyword>
<gene>
    <name evidence="7" type="primary">eamB</name>
    <name evidence="7" type="ORF">TA5114_01781</name>
</gene>
<keyword evidence="3 6" id="KW-0812">Transmembrane</keyword>
<dbReference type="GO" id="GO:0033228">
    <property type="term" value="P:cysteine export across plasma membrane"/>
    <property type="evidence" value="ECO:0007669"/>
    <property type="project" value="TreeGrafter"/>
</dbReference>
<protein>
    <submittedName>
        <fullName evidence="7">Cysteine/O-acetylserine efflux protein</fullName>
    </submittedName>
</protein>
<dbReference type="STRING" id="1715691.TA5113_02245"/>
<keyword evidence="5 6" id="KW-0472">Membrane</keyword>
<evidence type="ECO:0000313" key="7">
    <source>
        <dbReference type="EMBL" id="CUK25975.1"/>
    </source>
</evidence>
<dbReference type="PANTHER" id="PTHR30086">
    <property type="entry name" value="ARGININE EXPORTER PROTEIN ARGO"/>
    <property type="match status" value="1"/>
</dbReference>
<reference evidence="8" key="1">
    <citation type="submission" date="2015-09" db="EMBL/GenBank/DDBJ databases">
        <authorList>
            <person name="Rodrigo-Torres Lidia"/>
            <person name="Arahal R.David."/>
        </authorList>
    </citation>
    <scope>NUCLEOTIDE SEQUENCE [LARGE SCALE GENOMIC DNA]</scope>
    <source>
        <strain evidence="8">CECT 5114</strain>
    </source>
</reference>
<evidence type="ECO:0000256" key="6">
    <source>
        <dbReference type="SAM" id="Phobius"/>
    </source>
</evidence>
<feature type="transmembrane region" description="Helical" evidence="6">
    <location>
        <begin position="72"/>
        <end position="91"/>
    </location>
</feature>
<name>A0A0P1IR30_9RHOB</name>
<dbReference type="OrthoDB" id="9812084at2"/>
<dbReference type="GO" id="GO:0005886">
    <property type="term" value="C:plasma membrane"/>
    <property type="evidence" value="ECO:0007669"/>
    <property type="project" value="UniProtKB-SubCell"/>
</dbReference>
<proteinExistence type="predicted"/>
<feature type="transmembrane region" description="Helical" evidence="6">
    <location>
        <begin position="44"/>
        <end position="65"/>
    </location>
</feature>
<feature type="transmembrane region" description="Helical" evidence="6">
    <location>
        <begin position="178"/>
        <end position="196"/>
    </location>
</feature>
<keyword evidence="2" id="KW-1003">Cell membrane</keyword>
<accession>A0A0P1IR30</accession>
<dbReference type="PANTHER" id="PTHR30086:SF20">
    <property type="entry name" value="ARGININE EXPORTER PROTEIN ARGO-RELATED"/>
    <property type="match status" value="1"/>
</dbReference>
<comment type="subcellular location">
    <subcellularLocation>
        <location evidence="1">Cell membrane</location>
        <topology evidence="1">Multi-pass membrane protein</topology>
    </subcellularLocation>
</comment>
<dbReference type="RefSeq" id="WP_058314934.1">
    <property type="nucleotide sequence ID" value="NZ_CYTO01000020.1"/>
</dbReference>
<evidence type="ECO:0000256" key="5">
    <source>
        <dbReference type="ARBA" id="ARBA00023136"/>
    </source>
</evidence>
<dbReference type="AlphaFoldDB" id="A0A0P1IR30"/>
<dbReference type="InterPro" id="IPR001123">
    <property type="entry name" value="LeuE-type"/>
</dbReference>
<feature type="transmembrane region" description="Helical" evidence="6">
    <location>
        <begin position="138"/>
        <end position="157"/>
    </location>
</feature>
<evidence type="ECO:0000256" key="1">
    <source>
        <dbReference type="ARBA" id="ARBA00004651"/>
    </source>
</evidence>
<sequence length="197" mass="21267">MTIEILTALVAFAFVTSITPGPNNMMLLASGANFGFVRTIPHMLGIGIGFTIMVMLVGAGLMQLFDAWPPSYLILKVLSAAYMLWLAWKIAHSASPEGMSAGAKPMTFTQAALFQWVNPKAWTMALSAITLYAPGRELLSVLLVAIVFGGINLPTVSTWTILGQKLRVILSNPRRLTVFNWTMAALLVISLIPSLTA</sequence>
<dbReference type="Proteomes" id="UP000051184">
    <property type="component" value="Unassembled WGS sequence"/>
</dbReference>
<keyword evidence="4 6" id="KW-1133">Transmembrane helix</keyword>
<evidence type="ECO:0000256" key="2">
    <source>
        <dbReference type="ARBA" id="ARBA00022475"/>
    </source>
</evidence>
<organism evidence="7 8">
    <name type="scientific">Cognatishimia activa</name>
    <dbReference type="NCBI Taxonomy" id="1715691"/>
    <lineage>
        <taxon>Bacteria</taxon>
        <taxon>Pseudomonadati</taxon>
        <taxon>Pseudomonadota</taxon>
        <taxon>Alphaproteobacteria</taxon>
        <taxon>Rhodobacterales</taxon>
        <taxon>Paracoccaceae</taxon>
        <taxon>Cognatishimia</taxon>
    </lineage>
</organism>
<dbReference type="EMBL" id="CYUE01000020">
    <property type="protein sequence ID" value="CUK25975.1"/>
    <property type="molecule type" value="Genomic_DNA"/>
</dbReference>
<dbReference type="GO" id="GO:0015171">
    <property type="term" value="F:amino acid transmembrane transporter activity"/>
    <property type="evidence" value="ECO:0007669"/>
    <property type="project" value="TreeGrafter"/>
</dbReference>
<evidence type="ECO:0000313" key="8">
    <source>
        <dbReference type="Proteomes" id="UP000051184"/>
    </source>
</evidence>
<evidence type="ECO:0000256" key="3">
    <source>
        <dbReference type="ARBA" id="ARBA00022692"/>
    </source>
</evidence>
<evidence type="ECO:0000256" key="4">
    <source>
        <dbReference type="ARBA" id="ARBA00022989"/>
    </source>
</evidence>